<name>A0A8E2RSD8_9BURK</name>
<dbReference type="EMBL" id="PVFZ01000068">
    <property type="protein sequence ID" value="PRF18317.1"/>
    <property type="molecule type" value="Genomic_DNA"/>
</dbReference>
<reference evidence="1 2" key="1">
    <citation type="submission" date="2018-03" db="EMBL/GenBank/DDBJ databases">
        <authorList>
            <person name="Nguyen K."/>
            <person name="Fouts D."/>
            <person name="Sutton G."/>
        </authorList>
    </citation>
    <scope>NUCLEOTIDE SEQUENCE [LARGE SCALE GENOMIC DNA]</scope>
    <source>
        <strain evidence="1 2">AU17135</strain>
    </source>
</reference>
<gene>
    <name evidence="1" type="ORF">C6P98_25160</name>
</gene>
<evidence type="ECO:0000313" key="1">
    <source>
        <dbReference type="EMBL" id="PRF18317.1"/>
    </source>
</evidence>
<evidence type="ECO:0000313" key="2">
    <source>
        <dbReference type="Proteomes" id="UP000237686"/>
    </source>
</evidence>
<accession>A0A8E2RSD8</accession>
<comment type="caution">
    <text evidence="1">The sequence shown here is derived from an EMBL/GenBank/DDBJ whole genome shotgun (WGS) entry which is preliminary data.</text>
</comment>
<sequence>MQHYFILNDQHEPVEVDLETSSKWDANIADTMVDEYSRVWTVFLGTTVDRDPPAQPYFVHYVIEPGSLYRTVNTYGYHEAVARHGRIVEWMKKRVERRRQRAAAVSAS</sequence>
<organism evidence="1 2">
    <name type="scientific">Burkholderia multivorans</name>
    <dbReference type="NCBI Taxonomy" id="87883"/>
    <lineage>
        <taxon>Bacteria</taxon>
        <taxon>Pseudomonadati</taxon>
        <taxon>Pseudomonadota</taxon>
        <taxon>Betaproteobacteria</taxon>
        <taxon>Burkholderiales</taxon>
        <taxon>Burkholderiaceae</taxon>
        <taxon>Burkholderia</taxon>
        <taxon>Burkholderia cepacia complex</taxon>
    </lineage>
</organism>
<dbReference type="AlphaFoldDB" id="A0A8E2RSD8"/>
<proteinExistence type="predicted"/>
<dbReference type="Proteomes" id="UP000237686">
    <property type="component" value="Unassembled WGS sequence"/>
</dbReference>
<dbReference type="RefSeq" id="WP_105768100.1">
    <property type="nucleotide sequence ID" value="NZ_CAJHDS010000002.1"/>
</dbReference>
<protein>
    <submittedName>
        <fullName evidence="1">Uncharacterized protein</fullName>
    </submittedName>
</protein>